<dbReference type="EMBL" id="QZEI01000018">
    <property type="protein sequence ID" value="RLV60285.1"/>
    <property type="molecule type" value="Genomic_DNA"/>
</dbReference>
<dbReference type="Pfam" id="PF25967">
    <property type="entry name" value="RND-MFP_C"/>
    <property type="match status" value="1"/>
</dbReference>
<dbReference type="Gene3D" id="2.40.50.100">
    <property type="match status" value="1"/>
</dbReference>
<dbReference type="AlphaFoldDB" id="A0A3L8PYE6"/>
<sequence>MKLTVHQCAYLSPLFFALMIAGCGKQPEQTQTAEVVRPVQIYKVKEASSQQSWTFPATISAFKSTELAFNSGGKLTSFNITKGQEVKKGQLLASIDDRDFQLKLNSANANFQTAKLSYERGKKLVKKNIISRSDFDTLESQFKVAESQYDSAKKALKDTKIYAPYDGLIASKQAANHDNVGAGQTVLSLIAAGKFSADFDIPPARLNYINQHHPDGIYVVFKQFDGAKAKADFKEISLLPSKSSQSYQVTMSFTPPKNVVVLPGMSAEVRMDNKLDAKQLDLLIPTKSVISVGDDKFVWKVDPKTMTTVKTPVDIKPGIGEFVAVKSGVHTGDQIITSGASYAVEGMKVSIWQPK</sequence>
<evidence type="ECO:0000259" key="5">
    <source>
        <dbReference type="Pfam" id="PF25917"/>
    </source>
</evidence>
<gene>
    <name evidence="7" type="ORF">D5018_07780</name>
</gene>
<dbReference type="Proteomes" id="UP000281474">
    <property type="component" value="Unassembled WGS sequence"/>
</dbReference>
<dbReference type="InterPro" id="IPR058627">
    <property type="entry name" value="MdtA-like_C"/>
</dbReference>
<evidence type="ECO:0000256" key="1">
    <source>
        <dbReference type="ARBA" id="ARBA00004196"/>
    </source>
</evidence>
<dbReference type="PROSITE" id="PS51257">
    <property type="entry name" value="PROKAR_LIPOPROTEIN"/>
    <property type="match status" value="1"/>
</dbReference>
<evidence type="ECO:0000256" key="2">
    <source>
        <dbReference type="ARBA" id="ARBA00009477"/>
    </source>
</evidence>
<dbReference type="SUPFAM" id="SSF111369">
    <property type="entry name" value="HlyD-like secretion proteins"/>
    <property type="match status" value="1"/>
</dbReference>
<dbReference type="Gene3D" id="2.40.30.170">
    <property type="match status" value="1"/>
</dbReference>
<dbReference type="Gene3D" id="2.40.420.20">
    <property type="match status" value="1"/>
</dbReference>
<dbReference type="InterPro" id="IPR058624">
    <property type="entry name" value="MdtA-like_HH"/>
</dbReference>
<keyword evidence="3" id="KW-0813">Transport</keyword>
<dbReference type="GO" id="GO:1990281">
    <property type="term" value="C:efflux pump complex"/>
    <property type="evidence" value="ECO:0007669"/>
    <property type="project" value="TreeGrafter"/>
</dbReference>
<dbReference type="RefSeq" id="WP_121838439.1">
    <property type="nucleotide sequence ID" value="NZ_ML014767.1"/>
</dbReference>
<dbReference type="PANTHER" id="PTHR30469">
    <property type="entry name" value="MULTIDRUG RESISTANCE PROTEIN MDTA"/>
    <property type="match status" value="1"/>
</dbReference>
<comment type="subcellular location">
    <subcellularLocation>
        <location evidence="1">Cell envelope</location>
    </subcellularLocation>
</comment>
<evidence type="ECO:0000256" key="3">
    <source>
        <dbReference type="ARBA" id="ARBA00022448"/>
    </source>
</evidence>
<dbReference type="InterPro" id="IPR006143">
    <property type="entry name" value="RND_pump_MFP"/>
</dbReference>
<evidence type="ECO:0000313" key="8">
    <source>
        <dbReference type="Proteomes" id="UP000281474"/>
    </source>
</evidence>
<dbReference type="InterPro" id="IPR058625">
    <property type="entry name" value="MdtA-like_BSH"/>
</dbReference>
<evidence type="ECO:0000259" key="4">
    <source>
        <dbReference type="Pfam" id="PF25876"/>
    </source>
</evidence>
<name>A0A3L8PYE6_9GAMM</name>
<accession>A0A3L8PYE6</accession>
<dbReference type="NCBIfam" id="TIGR01730">
    <property type="entry name" value="RND_mfp"/>
    <property type="match status" value="1"/>
</dbReference>
<dbReference type="OrthoDB" id="2110899at2"/>
<dbReference type="Pfam" id="PF25876">
    <property type="entry name" value="HH_MFP_RND"/>
    <property type="match status" value="1"/>
</dbReference>
<feature type="domain" description="Multidrug resistance protein MdtA-like C-terminal permuted SH3" evidence="6">
    <location>
        <begin position="282"/>
        <end position="341"/>
    </location>
</feature>
<dbReference type="GO" id="GO:0015562">
    <property type="term" value="F:efflux transmembrane transporter activity"/>
    <property type="evidence" value="ECO:0007669"/>
    <property type="project" value="TreeGrafter"/>
</dbReference>
<evidence type="ECO:0000313" key="7">
    <source>
        <dbReference type="EMBL" id="RLV60285.1"/>
    </source>
</evidence>
<proteinExistence type="inferred from homology"/>
<comment type="caution">
    <text evidence="7">The sequence shown here is derived from an EMBL/GenBank/DDBJ whole genome shotgun (WGS) entry which is preliminary data.</text>
</comment>
<dbReference type="Pfam" id="PF25917">
    <property type="entry name" value="BSH_RND"/>
    <property type="match status" value="1"/>
</dbReference>
<protein>
    <submittedName>
        <fullName evidence="7">Efflux RND transporter periplasmic adaptor subunit</fullName>
    </submittedName>
</protein>
<dbReference type="PANTHER" id="PTHR30469:SF20">
    <property type="entry name" value="EFFLUX RND TRANSPORTER PERIPLASMIC ADAPTOR SUBUNIT"/>
    <property type="match status" value="1"/>
</dbReference>
<feature type="domain" description="Multidrug resistance protein MdtA-like alpha-helical hairpin" evidence="4">
    <location>
        <begin position="101"/>
        <end position="161"/>
    </location>
</feature>
<feature type="domain" description="Multidrug resistance protein MdtA-like barrel-sandwich hybrid" evidence="5">
    <location>
        <begin position="72"/>
        <end position="186"/>
    </location>
</feature>
<dbReference type="Gene3D" id="1.10.287.470">
    <property type="entry name" value="Helix hairpin bin"/>
    <property type="match status" value="1"/>
</dbReference>
<reference evidence="7 8" key="1">
    <citation type="submission" date="2018-09" db="EMBL/GenBank/DDBJ databases">
        <title>Phylogeny of the Shewanellaceae, and recommendation for two new genera, Pseudoshewanella and Parashewanella.</title>
        <authorList>
            <person name="Wang G."/>
        </authorList>
    </citation>
    <scope>NUCLEOTIDE SEQUENCE [LARGE SCALE GENOMIC DNA]</scope>
    <source>
        <strain evidence="7 8">C51</strain>
    </source>
</reference>
<organism evidence="7 8">
    <name type="scientific">Parashewanella curva</name>
    <dbReference type="NCBI Taxonomy" id="2338552"/>
    <lineage>
        <taxon>Bacteria</taxon>
        <taxon>Pseudomonadati</taxon>
        <taxon>Pseudomonadota</taxon>
        <taxon>Gammaproteobacteria</taxon>
        <taxon>Alteromonadales</taxon>
        <taxon>Shewanellaceae</taxon>
        <taxon>Parashewanella</taxon>
    </lineage>
</organism>
<comment type="similarity">
    <text evidence="2">Belongs to the membrane fusion protein (MFP) (TC 8.A.1) family.</text>
</comment>
<keyword evidence="8" id="KW-1185">Reference proteome</keyword>
<evidence type="ECO:0000259" key="6">
    <source>
        <dbReference type="Pfam" id="PF25967"/>
    </source>
</evidence>